<sequence>MEENNGARKQILEGLKFIFLITRTELTWQKLPERTWLKLLQFRSSVVHCLSLHISSVNATVTQLLDTGNLVLIQNDDKRVVWQGFDYPTDHLIPYIRLICLKIKAVKRFPCEEGDDGSFGGGGCCDYGSIGLLILVKEEDGR</sequence>
<accession>A0A438HPJ8</accession>
<evidence type="ECO:0000313" key="5">
    <source>
        <dbReference type="EMBL" id="RVW86381.1"/>
    </source>
</evidence>
<dbReference type="Pfam" id="PF01453">
    <property type="entry name" value="B_lectin"/>
    <property type="match status" value="1"/>
</dbReference>
<evidence type="ECO:0000256" key="1">
    <source>
        <dbReference type="ARBA" id="ARBA00022729"/>
    </source>
</evidence>
<keyword evidence="1" id="KW-0732">Signal</keyword>
<evidence type="ECO:0000313" key="6">
    <source>
        <dbReference type="Proteomes" id="UP000288805"/>
    </source>
</evidence>
<keyword evidence="2" id="KW-1015">Disulfide bond</keyword>
<evidence type="ECO:0000256" key="3">
    <source>
        <dbReference type="ARBA" id="ARBA00023180"/>
    </source>
</evidence>
<proteinExistence type="predicted"/>
<dbReference type="InterPro" id="IPR001480">
    <property type="entry name" value="Bulb-type_lectin_dom"/>
</dbReference>
<evidence type="ECO:0000256" key="2">
    <source>
        <dbReference type="ARBA" id="ARBA00023157"/>
    </source>
</evidence>
<gene>
    <name evidence="5" type="ORF">CK203_035608</name>
</gene>
<reference evidence="5 6" key="1">
    <citation type="journal article" date="2018" name="PLoS Genet.">
        <title>Population sequencing reveals clonal diversity and ancestral inbreeding in the grapevine cultivar Chardonnay.</title>
        <authorList>
            <person name="Roach M.J."/>
            <person name="Johnson D.L."/>
            <person name="Bohlmann J."/>
            <person name="van Vuuren H.J."/>
            <person name="Jones S.J."/>
            <person name="Pretorius I.S."/>
            <person name="Schmidt S.A."/>
            <person name="Borneman A.R."/>
        </authorList>
    </citation>
    <scope>NUCLEOTIDE SEQUENCE [LARGE SCALE GENOMIC DNA]</scope>
    <source>
        <strain evidence="6">cv. Chardonnay</strain>
        <tissue evidence="5">Leaf</tissue>
    </source>
</reference>
<evidence type="ECO:0000259" key="4">
    <source>
        <dbReference type="Pfam" id="PF01453"/>
    </source>
</evidence>
<dbReference type="EMBL" id="QGNW01000194">
    <property type="protein sequence ID" value="RVW86381.1"/>
    <property type="molecule type" value="Genomic_DNA"/>
</dbReference>
<dbReference type="InterPro" id="IPR036426">
    <property type="entry name" value="Bulb-type_lectin_dom_sf"/>
</dbReference>
<protein>
    <recommendedName>
        <fullName evidence="4">Bulb-type lectin domain-containing protein</fullName>
    </recommendedName>
</protein>
<dbReference type="AlphaFoldDB" id="A0A438HPJ8"/>
<comment type="caution">
    <text evidence="5">The sequence shown here is derived from an EMBL/GenBank/DDBJ whole genome shotgun (WGS) entry which is preliminary data.</text>
</comment>
<organism evidence="5 6">
    <name type="scientific">Vitis vinifera</name>
    <name type="common">Grape</name>
    <dbReference type="NCBI Taxonomy" id="29760"/>
    <lineage>
        <taxon>Eukaryota</taxon>
        <taxon>Viridiplantae</taxon>
        <taxon>Streptophyta</taxon>
        <taxon>Embryophyta</taxon>
        <taxon>Tracheophyta</taxon>
        <taxon>Spermatophyta</taxon>
        <taxon>Magnoliopsida</taxon>
        <taxon>eudicotyledons</taxon>
        <taxon>Gunneridae</taxon>
        <taxon>Pentapetalae</taxon>
        <taxon>rosids</taxon>
        <taxon>Vitales</taxon>
        <taxon>Vitaceae</taxon>
        <taxon>Viteae</taxon>
        <taxon>Vitis</taxon>
    </lineage>
</organism>
<feature type="domain" description="Bulb-type lectin" evidence="4">
    <location>
        <begin position="33"/>
        <end position="105"/>
    </location>
</feature>
<dbReference type="Proteomes" id="UP000288805">
    <property type="component" value="Unassembled WGS sequence"/>
</dbReference>
<keyword evidence="3" id="KW-0325">Glycoprotein</keyword>
<dbReference type="SUPFAM" id="SSF51110">
    <property type="entry name" value="alpha-D-mannose-specific plant lectins"/>
    <property type="match status" value="1"/>
</dbReference>
<name>A0A438HPJ8_VITVI</name>